<keyword evidence="3" id="KW-1185">Reference proteome</keyword>
<dbReference type="AlphaFoldDB" id="A0A5B0QZG4"/>
<dbReference type="EMBL" id="VSWC01000001">
    <property type="protein sequence ID" value="KAA1118687.1"/>
    <property type="molecule type" value="Genomic_DNA"/>
</dbReference>
<organism evidence="2 3">
    <name type="scientific">Puccinia graminis f. sp. tritici</name>
    <dbReference type="NCBI Taxonomy" id="56615"/>
    <lineage>
        <taxon>Eukaryota</taxon>
        <taxon>Fungi</taxon>
        <taxon>Dikarya</taxon>
        <taxon>Basidiomycota</taxon>
        <taxon>Pucciniomycotina</taxon>
        <taxon>Pucciniomycetes</taxon>
        <taxon>Pucciniales</taxon>
        <taxon>Pucciniaceae</taxon>
        <taxon>Puccinia</taxon>
    </lineage>
</organism>
<proteinExistence type="predicted"/>
<accession>A0A5B0QZG4</accession>
<dbReference type="Proteomes" id="UP000324748">
    <property type="component" value="Unassembled WGS sequence"/>
</dbReference>
<evidence type="ECO:0000313" key="3">
    <source>
        <dbReference type="Proteomes" id="UP000324748"/>
    </source>
</evidence>
<comment type="caution">
    <text evidence="2">The sequence shown here is derived from an EMBL/GenBank/DDBJ whole genome shotgun (WGS) entry which is preliminary data.</text>
</comment>
<reference evidence="2 3" key="1">
    <citation type="submission" date="2019-05" db="EMBL/GenBank/DDBJ databases">
        <title>Emergence of the Ug99 lineage of the wheat stem rust pathogen through somatic hybridization.</title>
        <authorList>
            <person name="Li F."/>
            <person name="Upadhyaya N.M."/>
            <person name="Sperschneider J."/>
            <person name="Matny O."/>
            <person name="Nguyen-Phuc H."/>
            <person name="Mago R."/>
            <person name="Raley C."/>
            <person name="Miller M.E."/>
            <person name="Silverstein K.A.T."/>
            <person name="Henningsen E."/>
            <person name="Hirsch C.D."/>
            <person name="Visser B."/>
            <person name="Pretorius Z.A."/>
            <person name="Steffenson B.J."/>
            <person name="Schwessinger B."/>
            <person name="Dodds P.N."/>
            <person name="Figueroa M."/>
        </authorList>
    </citation>
    <scope>NUCLEOTIDE SEQUENCE [LARGE SCALE GENOMIC DNA]</scope>
    <source>
        <strain evidence="2">21-0</strain>
    </source>
</reference>
<gene>
    <name evidence="2" type="ORF">PGT21_002300</name>
</gene>
<evidence type="ECO:0000256" key="1">
    <source>
        <dbReference type="SAM" id="MobiDB-lite"/>
    </source>
</evidence>
<name>A0A5B0QZG4_PUCGR</name>
<sequence length="161" mass="18064">MRNAEEVIGRAQRAITRAEETIQREEGVHLLPCSQEDERAENGQGAGRSRRVGPLAREDLGSATHQSARILVERQAARSVGDWMLNDLFPQREPYVNPLKGSQGIFLMTTYMNINLKKFNAKRVRCSRGVALTTPGFCAYVFLRAHDGDLEVRRPPDSVSQ</sequence>
<evidence type="ECO:0000313" key="2">
    <source>
        <dbReference type="EMBL" id="KAA1118687.1"/>
    </source>
</evidence>
<feature type="region of interest" description="Disordered" evidence="1">
    <location>
        <begin position="26"/>
        <end position="53"/>
    </location>
</feature>
<protein>
    <submittedName>
        <fullName evidence="2">Uncharacterized protein</fullName>
    </submittedName>
</protein>